<keyword evidence="4" id="KW-1185">Reference proteome</keyword>
<keyword evidence="1" id="KW-0560">Oxidoreductase</keyword>
<evidence type="ECO:0000313" key="4">
    <source>
        <dbReference type="Proteomes" id="UP000053095"/>
    </source>
</evidence>
<dbReference type="Gene3D" id="3.20.20.100">
    <property type="entry name" value="NADP-dependent oxidoreductase domain"/>
    <property type="match status" value="2"/>
</dbReference>
<feature type="domain" description="NADP-dependent oxidoreductase" evidence="2">
    <location>
        <begin position="18"/>
        <end position="204"/>
    </location>
</feature>
<evidence type="ECO:0000259" key="2">
    <source>
        <dbReference type="Pfam" id="PF00248"/>
    </source>
</evidence>
<dbReference type="InterPro" id="IPR023210">
    <property type="entry name" value="NADP_OxRdtase_dom"/>
</dbReference>
<dbReference type="Proteomes" id="UP000053095">
    <property type="component" value="Unassembled WGS sequence"/>
</dbReference>
<organism evidence="3 4">
    <name type="scientific">Talaromyces pinophilus</name>
    <name type="common">Penicillium pinophilum</name>
    <dbReference type="NCBI Taxonomy" id="128442"/>
    <lineage>
        <taxon>Eukaryota</taxon>
        <taxon>Fungi</taxon>
        <taxon>Dikarya</taxon>
        <taxon>Ascomycota</taxon>
        <taxon>Pezizomycotina</taxon>
        <taxon>Eurotiomycetes</taxon>
        <taxon>Eurotiomycetidae</taxon>
        <taxon>Eurotiales</taxon>
        <taxon>Trichocomaceae</taxon>
        <taxon>Talaromyces</taxon>
        <taxon>Talaromyces sect. Talaromyces</taxon>
    </lineage>
</organism>
<dbReference type="PANTHER" id="PTHR43625:SF40">
    <property type="entry name" value="ALDO-KETO REDUCTASE YAKC [NADP(+)]"/>
    <property type="match status" value="1"/>
</dbReference>
<protein>
    <submittedName>
        <fullName evidence="3">Aldo-keto reductase</fullName>
    </submittedName>
</protein>
<dbReference type="InterPro" id="IPR050791">
    <property type="entry name" value="Aldo-Keto_reductase"/>
</dbReference>
<dbReference type="PANTHER" id="PTHR43625">
    <property type="entry name" value="AFLATOXIN B1 ALDEHYDE REDUCTASE"/>
    <property type="match status" value="1"/>
</dbReference>
<name>A0A6V8H9P3_TALPI</name>
<dbReference type="Pfam" id="PF00248">
    <property type="entry name" value="Aldo_ket_red"/>
    <property type="match status" value="1"/>
</dbReference>
<sequence length="280" mass="31243">MSPIPKRHLGRNGPLVNRLGFGLMGLSGIYDIPKPDSVRLALLDSVYEAGEHFWDTADIYGDSEELLNKWFTANPDKRKDIFLATKFGNVMRPDGTAYVRGDPAYVKEACDRSLQRLGVDQIDLYYCHRLDTSVPIEQTVRAMVDLKQEGKIKYLGLSECSADSLRRAYKVHPITAVQVEYSPFFLDIEDSEINLLSTCRELGLTLAWLLAQGDDIFPIPGTTSVARLQENLQSLDIVVDNASNAAIRQAAEEAELPGERYPAFMLANLFADTPALDEEI</sequence>
<dbReference type="PRINTS" id="PR00069">
    <property type="entry name" value="ALDKETRDTASE"/>
</dbReference>
<proteinExistence type="predicted"/>
<dbReference type="GO" id="GO:0016491">
    <property type="term" value="F:oxidoreductase activity"/>
    <property type="evidence" value="ECO:0007669"/>
    <property type="project" value="UniProtKB-KW"/>
</dbReference>
<gene>
    <name evidence="3" type="ORF">TCE0_024r07603</name>
</gene>
<comment type="caution">
    <text evidence="3">The sequence shown here is derived from an EMBL/GenBank/DDBJ whole genome shotgun (WGS) entry which is preliminary data.</text>
</comment>
<reference evidence="4" key="1">
    <citation type="journal article" date="2015" name="Genome Announc.">
        <title>Draft genome sequence of Talaromyces cellulolyticus strain Y-94, a source of lignocellulosic biomass-degrading enzymes.</title>
        <authorList>
            <person name="Fujii T."/>
            <person name="Koike H."/>
            <person name="Sawayama S."/>
            <person name="Yano S."/>
            <person name="Inoue H."/>
        </authorList>
    </citation>
    <scope>NUCLEOTIDE SEQUENCE [LARGE SCALE GENOMIC DNA]</scope>
    <source>
        <strain evidence="4">Y-94</strain>
    </source>
</reference>
<dbReference type="GO" id="GO:0005737">
    <property type="term" value="C:cytoplasm"/>
    <property type="evidence" value="ECO:0007669"/>
    <property type="project" value="TreeGrafter"/>
</dbReference>
<dbReference type="SUPFAM" id="SSF51430">
    <property type="entry name" value="NAD(P)-linked oxidoreductase"/>
    <property type="match status" value="1"/>
</dbReference>
<accession>A0A6V8H9P3</accession>
<evidence type="ECO:0000256" key="1">
    <source>
        <dbReference type="ARBA" id="ARBA00023002"/>
    </source>
</evidence>
<dbReference type="EMBL" id="DF933820">
    <property type="protein sequence ID" value="GAM37573.1"/>
    <property type="molecule type" value="Genomic_DNA"/>
</dbReference>
<dbReference type="InterPro" id="IPR036812">
    <property type="entry name" value="NAD(P)_OxRdtase_dom_sf"/>
</dbReference>
<dbReference type="InterPro" id="IPR020471">
    <property type="entry name" value="AKR"/>
</dbReference>
<evidence type="ECO:0000313" key="3">
    <source>
        <dbReference type="EMBL" id="GAM37573.1"/>
    </source>
</evidence>
<dbReference type="AlphaFoldDB" id="A0A6V8H9P3"/>